<dbReference type="AlphaFoldDB" id="A0AAV8XQL4"/>
<organism evidence="2 3">
    <name type="scientific">Aromia moschata</name>
    <dbReference type="NCBI Taxonomy" id="1265417"/>
    <lineage>
        <taxon>Eukaryota</taxon>
        <taxon>Metazoa</taxon>
        <taxon>Ecdysozoa</taxon>
        <taxon>Arthropoda</taxon>
        <taxon>Hexapoda</taxon>
        <taxon>Insecta</taxon>
        <taxon>Pterygota</taxon>
        <taxon>Neoptera</taxon>
        <taxon>Endopterygota</taxon>
        <taxon>Coleoptera</taxon>
        <taxon>Polyphaga</taxon>
        <taxon>Cucujiformia</taxon>
        <taxon>Chrysomeloidea</taxon>
        <taxon>Cerambycidae</taxon>
        <taxon>Cerambycinae</taxon>
        <taxon>Callichromatini</taxon>
        <taxon>Aromia</taxon>
    </lineage>
</organism>
<accession>A0AAV8XQL4</accession>
<reference evidence="2" key="1">
    <citation type="journal article" date="2023" name="Insect Mol. Biol.">
        <title>Genome sequencing provides insights into the evolution of gene families encoding plant cell wall-degrading enzymes in longhorned beetles.</title>
        <authorList>
            <person name="Shin N.R."/>
            <person name="Okamura Y."/>
            <person name="Kirsch R."/>
            <person name="Pauchet Y."/>
        </authorList>
    </citation>
    <scope>NUCLEOTIDE SEQUENCE</scope>
    <source>
        <strain evidence="2">AMC_N1</strain>
    </source>
</reference>
<proteinExistence type="predicted"/>
<keyword evidence="3" id="KW-1185">Reference proteome</keyword>
<keyword evidence="1" id="KW-0812">Transmembrane</keyword>
<evidence type="ECO:0000313" key="3">
    <source>
        <dbReference type="Proteomes" id="UP001162162"/>
    </source>
</evidence>
<protein>
    <submittedName>
        <fullName evidence="2">Uncharacterized protein</fullName>
    </submittedName>
</protein>
<dbReference type="PANTHER" id="PTHR47326">
    <property type="entry name" value="TRANSPOSABLE ELEMENT TC3 TRANSPOSASE-LIKE PROTEIN"/>
    <property type="match status" value="1"/>
</dbReference>
<keyword evidence="1" id="KW-1133">Transmembrane helix</keyword>
<evidence type="ECO:0000313" key="2">
    <source>
        <dbReference type="EMBL" id="KAJ8941321.1"/>
    </source>
</evidence>
<feature type="transmembrane region" description="Helical" evidence="1">
    <location>
        <begin position="167"/>
        <end position="189"/>
    </location>
</feature>
<gene>
    <name evidence="2" type="ORF">NQ318_017861</name>
</gene>
<comment type="caution">
    <text evidence="2">The sequence shown here is derived from an EMBL/GenBank/DDBJ whole genome shotgun (WGS) entry which is preliminary data.</text>
</comment>
<dbReference type="PANTHER" id="PTHR47326:SF1">
    <property type="entry name" value="HTH PSQ-TYPE DOMAIN-CONTAINING PROTEIN"/>
    <property type="match status" value="1"/>
</dbReference>
<evidence type="ECO:0000256" key="1">
    <source>
        <dbReference type="SAM" id="Phobius"/>
    </source>
</evidence>
<dbReference type="EMBL" id="JAPWTK010000379">
    <property type="protein sequence ID" value="KAJ8941321.1"/>
    <property type="molecule type" value="Genomic_DNA"/>
</dbReference>
<name>A0AAV8XQL4_9CUCU</name>
<dbReference type="Proteomes" id="UP001162162">
    <property type="component" value="Unassembled WGS sequence"/>
</dbReference>
<keyword evidence="1" id="KW-0472">Membrane</keyword>
<sequence length="258" mass="30574">MWIFTAPHSYLMRINITRGFIFNEEQRRVSYEIYFRNGSRLNRNWIYPMRAACDDFREVFPDAVILFNHFGRSVKRFLNLYRQTGSVNRKQCSSRSKVRTEENGEMVRQVVTDNPRTSITHLNQQVNLPYETCQRILKNDLVLHPYRLTNPHMKFSERMNLEDYSSVNGLLTVLTIMMLSLTTFFYEAWFHFSGYINCPNWRLWSANNPHFYIETPLHSQKVGVWTAVSRRIVGPIFFNGTLNAEVPFRNLKSGLKTH</sequence>